<evidence type="ECO:0000256" key="1">
    <source>
        <dbReference type="SAM" id="Phobius"/>
    </source>
</evidence>
<proteinExistence type="predicted"/>
<accession>E8MY25</accession>
<dbReference type="AlphaFoldDB" id="E8MY25"/>
<dbReference type="Pfam" id="PF04865">
    <property type="entry name" value="Baseplate_J"/>
    <property type="match status" value="1"/>
</dbReference>
<dbReference type="InterPro" id="IPR006949">
    <property type="entry name" value="Barrel_Baseplate_J-like"/>
</dbReference>
<sequence length="501" mass="55087">MKTYIIQLEAYDDVISARDKISWNKSPRVLLVFPPKGSPIERPLDLLILQRYTQSLGATLGIVSRSPTVVQHAEELGIPCFSNALQAQRGSWRRTRGRRRLPFRVNKERPRILPQEYRQTQKELHTLPALPVWQRIGVFLAAILSILALIAVFVPSAQVVVPIPQQEQSLIFETRAVPDSNLELSTGVLPAQKVETVVEGNLEVPSTGRATLPENPAIGEVEFRNLTEQEVTIPAGSTVLSGGNPPVAFQTLGTVTLPAGIGQKRSIGIRAVIPGSAGNLPAGAILALEGSTGLLVTVTNPQPTKGGSDQLVPAPTLWDYEQAREKLLVLLKETARKDVAFQMSDGQIFLEGSLHPVEVIEEIREPEASTPGDFARLTLRVRFAGLSVQQTDLSALCQAILDLNLPEGYQVVDGTLVCQQENTASLATDGSVKMNLTARRRIELVWSSQTIARQILGQPLETAKQTIRNALNLERDPEIVLMPQWWGRLPFFPFRIQVIRP</sequence>
<feature type="domain" description="Baseplate protein J-like barrel" evidence="2">
    <location>
        <begin position="222"/>
        <end position="307"/>
    </location>
</feature>
<dbReference type="InParanoid" id="E8MY25"/>
<evidence type="ECO:0000313" key="3">
    <source>
        <dbReference type="EMBL" id="BAJ64256.1"/>
    </source>
</evidence>
<evidence type="ECO:0000313" key="4">
    <source>
        <dbReference type="Proteomes" id="UP000008922"/>
    </source>
</evidence>
<dbReference type="Proteomes" id="UP000008922">
    <property type="component" value="Chromosome"/>
</dbReference>
<keyword evidence="1" id="KW-0472">Membrane</keyword>
<protein>
    <recommendedName>
        <fullName evidence="2">Baseplate protein J-like barrel domain-containing protein</fullName>
    </recommendedName>
</protein>
<dbReference type="OrthoDB" id="150151at2"/>
<organism evidence="3 4">
    <name type="scientific">Anaerolinea thermophila (strain DSM 14523 / JCM 11388 / NBRC 100420 / UNI-1)</name>
    <dbReference type="NCBI Taxonomy" id="926569"/>
    <lineage>
        <taxon>Bacteria</taxon>
        <taxon>Bacillati</taxon>
        <taxon>Chloroflexota</taxon>
        <taxon>Anaerolineae</taxon>
        <taxon>Anaerolineales</taxon>
        <taxon>Anaerolineaceae</taxon>
        <taxon>Anaerolinea</taxon>
    </lineage>
</organism>
<keyword evidence="1" id="KW-0812">Transmembrane</keyword>
<gene>
    <name evidence="3" type="ordered locus">ANT_22300</name>
</gene>
<keyword evidence="1" id="KW-1133">Transmembrane helix</keyword>
<dbReference type="eggNOG" id="COG3299">
    <property type="taxonomic scope" value="Bacteria"/>
</dbReference>
<dbReference type="KEGG" id="atm:ANT_22300"/>
<name>E8MY25_ANATU</name>
<dbReference type="EMBL" id="AP012029">
    <property type="protein sequence ID" value="BAJ64256.1"/>
    <property type="molecule type" value="Genomic_DNA"/>
</dbReference>
<keyword evidence="4" id="KW-1185">Reference proteome</keyword>
<feature type="transmembrane region" description="Helical" evidence="1">
    <location>
        <begin position="132"/>
        <end position="154"/>
    </location>
</feature>
<reference evidence="3 4" key="1">
    <citation type="submission" date="2010-12" db="EMBL/GenBank/DDBJ databases">
        <title>Whole genome sequence of Anaerolinea thermophila UNI-1.</title>
        <authorList>
            <person name="Narita-Yamada S."/>
            <person name="Kishi E."/>
            <person name="Watanabe Y."/>
            <person name="Takasaki K."/>
            <person name="Ankai A."/>
            <person name="Oguchi A."/>
            <person name="Fukui S."/>
            <person name="Takahashi M."/>
            <person name="Yashiro I."/>
            <person name="Hosoyama A."/>
            <person name="Sekiguchi Y."/>
            <person name="Hanada S."/>
            <person name="Fujita N."/>
        </authorList>
    </citation>
    <scope>NUCLEOTIDE SEQUENCE [LARGE SCALE GENOMIC DNA]</scope>
    <source>
        <strain evidence="4">DSM 14523 / JCM 11388 / NBRC 100420 / UNI-1</strain>
    </source>
</reference>
<dbReference type="STRING" id="926569.ANT_22300"/>
<dbReference type="HOGENOM" id="CLU_543641_0_0_0"/>
<evidence type="ECO:0000259" key="2">
    <source>
        <dbReference type="Pfam" id="PF04865"/>
    </source>
</evidence>
<dbReference type="RefSeq" id="WP_013560624.1">
    <property type="nucleotide sequence ID" value="NC_014960.1"/>
</dbReference>